<gene>
    <name evidence="5" type="ORF">METZ01_LOCUS257611</name>
</gene>
<dbReference type="GO" id="GO:0005737">
    <property type="term" value="C:cytoplasm"/>
    <property type="evidence" value="ECO:0007669"/>
    <property type="project" value="TreeGrafter"/>
</dbReference>
<dbReference type="GO" id="GO:0016832">
    <property type="term" value="F:aldehyde-lyase activity"/>
    <property type="evidence" value="ECO:0007669"/>
    <property type="project" value="TreeGrafter"/>
</dbReference>
<dbReference type="InterPro" id="IPR005000">
    <property type="entry name" value="Aldolase/citrate-lyase_domain"/>
</dbReference>
<evidence type="ECO:0000259" key="4">
    <source>
        <dbReference type="Pfam" id="PF03328"/>
    </source>
</evidence>
<dbReference type="SUPFAM" id="SSF51621">
    <property type="entry name" value="Phosphoenolpyruvate/pyruvate domain"/>
    <property type="match status" value="1"/>
</dbReference>
<keyword evidence="2" id="KW-0479">Metal-binding</keyword>
<dbReference type="PANTHER" id="PTHR30502">
    <property type="entry name" value="2-KETO-3-DEOXY-L-RHAMNONATE ALDOLASE"/>
    <property type="match status" value="1"/>
</dbReference>
<dbReference type="InterPro" id="IPR050251">
    <property type="entry name" value="HpcH-HpaI_aldolase"/>
</dbReference>
<dbReference type="Pfam" id="PF03328">
    <property type="entry name" value="HpcH_HpaI"/>
    <property type="match status" value="1"/>
</dbReference>
<organism evidence="5">
    <name type="scientific">marine metagenome</name>
    <dbReference type="NCBI Taxonomy" id="408172"/>
    <lineage>
        <taxon>unclassified sequences</taxon>
        <taxon>metagenomes</taxon>
        <taxon>ecological metagenomes</taxon>
    </lineage>
</organism>
<name>A0A382J026_9ZZZZ</name>
<accession>A0A382J026</accession>
<evidence type="ECO:0000256" key="3">
    <source>
        <dbReference type="ARBA" id="ARBA00023239"/>
    </source>
</evidence>
<dbReference type="Gene3D" id="3.20.20.60">
    <property type="entry name" value="Phosphoenolpyruvate-binding domains"/>
    <property type="match status" value="1"/>
</dbReference>
<evidence type="ECO:0000256" key="1">
    <source>
        <dbReference type="ARBA" id="ARBA00005568"/>
    </source>
</evidence>
<dbReference type="AlphaFoldDB" id="A0A382J026"/>
<feature type="non-terminal residue" evidence="5">
    <location>
        <position position="1"/>
    </location>
</feature>
<protein>
    <recommendedName>
        <fullName evidence="4">HpcH/HpaI aldolase/citrate lyase domain-containing protein</fullName>
    </recommendedName>
</protein>
<evidence type="ECO:0000256" key="2">
    <source>
        <dbReference type="ARBA" id="ARBA00022723"/>
    </source>
</evidence>
<reference evidence="5" key="1">
    <citation type="submission" date="2018-05" db="EMBL/GenBank/DDBJ databases">
        <authorList>
            <person name="Lanie J.A."/>
            <person name="Ng W.-L."/>
            <person name="Kazmierczak K.M."/>
            <person name="Andrzejewski T.M."/>
            <person name="Davidsen T.M."/>
            <person name="Wayne K.J."/>
            <person name="Tettelin H."/>
            <person name="Glass J.I."/>
            <person name="Rusch D."/>
            <person name="Podicherti R."/>
            <person name="Tsui H.-C.T."/>
            <person name="Winkler M.E."/>
        </authorList>
    </citation>
    <scope>NUCLEOTIDE SEQUENCE</scope>
</reference>
<dbReference type="InterPro" id="IPR015813">
    <property type="entry name" value="Pyrv/PenolPyrv_kinase-like_dom"/>
</dbReference>
<evidence type="ECO:0000313" key="5">
    <source>
        <dbReference type="EMBL" id="SVC04757.1"/>
    </source>
</evidence>
<comment type="similarity">
    <text evidence="1">Belongs to the HpcH/HpaI aldolase family.</text>
</comment>
<keyword evidence="3" id="KW-0456">Lyase</keyword>
<sequence>VHKLNITPIGKIMAKRINRAIELLEQDQTVYYDGGHTGHVLTYEQGLKDAHIWADYINIGMEHGSFDMAGLDQYIQGLIDGGPTKSGHRTPAVIVETPVEGSSEEIIRFNAWQFRMILARGVHGILLCQAETPDAVRAFVESCRYPINMTGVGHGLERGTRGTGSQPTSAPVWGVDADTYVDKAEPWPLNPEGELLLGVKIETVRALSNCELSLAVPGLGFAEWGPGDLHMSFGIKRDPSKPMDPRLLEARDRVKAACDANNLAFLE</sequence>
<feature type="non-terminal residue" evidence="5">
    <location>
        <position position="267"/>
    </location>
</feature>
<dbReference type="EMBL" id="UINC01070534">
    <property type="protein sequence ID" value="SVC04757.1"/>
    <property type="molecule type" value="Genomic_DNA"/>
</dbReference>
<proteinExistence type="inferred from homology"/>
<dbReference type="PANTHER" id="PTHR30502:SF0">
    <property type="entry name" value="PHOSPHOENOLPYRUVATE CARBOXYLASE FAMILY PROTEIN"/>
    <property type="match status" value="1"/>
</dbReference>
<dbReference type="GO" id="GO:0046872">
    <property type="term" value="F:metal ion binding"/>
    <property type="evidence" value="ECO:0007669"/>
    <property type="project" value="UniProtKB-KW"/>
</dbReference>
<feature type="domain" description="HpcH/HpaI aldolase/citrate lyase" evidence="4">
    <location>
        <begin position="115"/>
        <end position="265"/>
    </location>
</feature>
<dbReference type="InterPro" id="IPR040442">
    <property type="entry name" value="Pyrv_kinase-like_dom_sf"/>
</dbReference>